<evidence type="ECO:0000256" key="5">
    <source>
        <dbReference type="ARBA" id="ARBA00022898"/>
    </source>
</evidence>
<keyword evidence="3 7" id="KW-0032">Aminotransferase</keyword>
<dbReference type="PANTHER" id="PTHR43552">
    <property type="entry name" value="DIAMINOBUTYRATE--2-OXOGLUTARATE AMINOTRANSFERASE"/>
    <property type="match status" value="1"/>
</dbReference>
<dbReference type="NCBIfam" id="NF006733">
    <property type="entry name" value="PRK09264.1"/>
    <property type="match status" value="1"/>
</dbReference>
<proteinExistence type="inferred from homology"/>
<protein>
    <recommendedName>
        <fullName evidence="7">Diaminobutyrate--2-oxoglutarate transaminase</fullName>
        <ecNumber evidence="7">2.6.1.76</ecNumber>
    </recommendedName>
    <alternativeName>
        <fullName evidence="7">DABA aminotransferase</fullName>
    </alternativeName>
</protein>
<reference evidence="8 9" key="1">
    <citation type="submission" date="2019-04" db="EMBL/GenBank/DDBJ databases">
        <title>Microbes associate with the intestines of laboratory mice.</title>
        <authorList>
            <person name="Navarre W."/>
            <person name="Wong E."/>
            <person name="Huang K.C."/>
            <person name="Tropini C."/>
            <person name="Ng K."/>
            <person name="Yu B."/>
        </authorList>
    </citation>
    <scope>NUCLEOTIDE SEQUENCE [LARGE SCALE GENOMIC DNA]</scope>
    <source>
        <strain evidence="8 9">NM83_B4-11</strain>
    </source>
</reference>
<comment type="caution">
    <text evidence="8">The sequence shown here is derived from an EMBL/GenBank/DDBJ whole genome shotgun (WGS) entry which is preliminary data.</text>
</comment>
<dbReference type="InterPro" id="IPR049704">
    <property type="entry name" value="Aminotrans_3_PPA_site"/>
</dbReference>
<name>A0ABY2QFV2_9SPHN</name>
<dbReference type="RefSeq" id="WP_136451930.1">
    <property type="nucleotide sequence ID" value="NZ_SSTI01000009.1"/>
</dbReference>
<keyword evidence="9" id="KW-1185">Reference proteome</keyword>
<dbReference type="PIRSF" id="PIRSF000521">
    <property type="entry name" value="Transaminase_4ab_Lys_Orn"/>
    <property type="match status" value="1"/>
</dbReference>
<dbReference type="SUPFAM" id="SSF53383">
    <property type="entry name" value="PLP-dependent transferases"/>
    <property type="match status" value="1"/>
</dbReference>
<sequence length="434" mass="46995">MFTTPQPSGTRPDTRLYERRESAVRSYARAMPRQFNRAEGVWMHDDQGGRYLDFLSGCSTLNYGHNHPILKQALLDYVAADGIAHGLDLHTDAKHDFLDTFERVILKPRGMDHRVMFTGPTGTNAVEAAIKLARKVTGRQMVIAFTNGFHGMTLGALACTGNATKRGGAGVPLSHVAHEPYDGYYGPDVDTADLLEQRLSDPSSGLDAPAAILVETVQGEGGLNAASPEWLRRIAGIARAHGALLIVDDIQAGCGRTGSFFSFEDMGFTPDIVTLAKSLSGMGLPFALTLLRPELDQWLPGEHNGTFRGNNHAFVTATAALRHFWQDDRFAGDVQRRGDLLASRLQRMADRYGFETRGRGMMRGINVGSGELASQVTAACFDAGLIIETSGAHDEVIKVLAPLVIDDAVLSHGLDMLEARLGEAMRADHAIAAE</sequence>
<dbReference type="GO" id="GO:0045303">
    <property type="term" value="F:diaminobutyrate-2-oxoglutarate transaminase activity"/>
    <property type="evidence" value="ECO:0007669"/>
    <property type="project" value="UniProtKB-EC"/>
</dbReference>
<dbReference type="Gene3D" id="3.40.640.10">
    <property type="entry name" value="Type I PLP-dependent aspartate aminotransferase-like (Major domain)"/>
    <property type="match status" value="1"/>
</dbReference>
<dbReference type="InterPro" id="IPR015424">
    <property type="entry name" value="PyrdxlP-dep_Trfase"/>
</dbReference>
<evidence type="ECO:0000256" key="3">
    <source>
        <dbReference type="ARBA" id="ARBA00022576"/>
    </source>
</evidence>
<dbReference type="InterPro" id="IPR015422">
    <property type="entry name" value="PyrdxlP-dep_Trfase_small"/>
</dbReference>
<dbReference type="PROSITE" id="PS00600">
    <property type="entry name" value="AA_TRANSFER_CLASS_3"/>
    <property type="match status" value="1"/>
</dbReference>
<evidence type="ECO:0000256" key="4">
    <source>
        <dbReference type="ARBA" id="ARBA00022679"/>
    </source>
</evidence>
<evidence type="ECO:0000256" key="2">
    <source>
        <dbReference type="ARBA" id="ARBA00008954"/>
    </source>
</evidence>
<comment type="pathway">
    <text evidence="7">Amine and polyamine biosynthesis; ectoine biosynthesis; L-ectoine from L-aspartate 4-semialdehyde: step 1/3.</text>
</comment>
<comment type="function">
    <text evidence="7">Catalyzes reversively the conversion of L-aspartate beta-semialdehyde (ASA) to L-2,4-diaminobutyrate (DABA) by transamination with L-glutamate.</text>
</comment>
<dbReference type="InterPro" id="IPR005814">
    <property type="entry name" value="Aminotrans_3"/>
</dbReference>
<gene>
    <name evidence="8" type="primary">ectB</name>
    <name evidence="8" type="ORF">E5988_12845</name>
</gene>
<evidence type="ECO:0000256" key="6">
    <source>
        <dbReference type="RuleBase" id="RU003560"/>
    </source>
</evidence>
<dbReference type="Proteomes" id="UP000308038">
    <property type="component" value="Unassembled WGS sequence"/>
</dbReference>
<comment type="cofactor">
    <cofactor evidence="1 7">
        <name>pyridoxal 5'-phosphate</name>
        <dbReference type="ChEBI" id="CHEBI:597326"/>
    </cofactor>
</comment>
<dbReference type="EC" id="2.6.1.76" evidence="7"/>
<keyword evidence="4 7" id="KW-0808">Transferase</keyword>
<organism evidence="8 9">
    <name type="scientific">Sphingomonas olei</name>
    <dbReference type="NCBI Taxonomy" id="1886787"/>
    <lineage>
        <taxon>Bacteria</taxon>
        <taxon>Pseudomonadati</taxon>
        <taxon>Pseudomonadota</taxon>
        <taxon>Alphaproteobacteria</taxon>
        <taxon>Sphingomonadales</taxon>
        <taxon>Sphingomonadaceae</taxon>
        <taxon>Sphingomonas</taxon>
    </lineage>
</organism>
<dbReference type="InterPro" id="IPR012773">
    <property type="entry name" value="Ectoine_EctB"/>
</dbReference>
<dbReference type="EMBL" id="SSTI01000009">
    <property type="protein sequence ID" value="THG39131.1"/>
    <property type="molecule type" value="Genomic_DNA"/>
</dbReference>
<comment type="similarity">
    <text evidence="2 6">Belongs to the class-III pyridoxal-phosphate-dependent aminotransferase family.</text>
</comment>
<dbReference type="Pfam" id="PF00202">
    <property type="entry name" value="Aminotran_3"/>
    <property type="match status" value="1"/>
</dbReference>
<dbReference type="InterPro" id="IPR015421">
    <property type="entry name" value="PyrdxlP-dep_Trfase_major"/>
</dbReference>
<evidence type="ECO:0000256" key="1">
    <source>
        <dbReference type="ARBA" id="ARBA00001933"/>
    </source>
</evidence>
<dbReference type="InterPro" id="IPR004637">
    <property type="entry name" value="Dat"/>
</dbReference>
<evidence type="ECO:0000256" key="7">
    <source>
        <dbReference type="RuleBase" id="RU365034"/>
    </source>
</evidence>
<keyword evidence="5 6" id="KW-0663">Pyridoxal phosphate</keyword>
<dbReference type="PANTHER" id="PTHR43552:SF2">
    <property type="entry name" value="DIAMINOBUTYRATE--2-OXOGLUTARATE TRANSAMINASE"/>
    <property type="match status" value="1"/>
</dbReference>
<comment type="catalytic activity">
    <reaction evidence="7">
        <text>L-2,4-diaminobutanoate + 2-oxoglutarate = L-aspartate 4-semialdehyde + L-glutamate</text>
        <dbReference type="Rhea" id="RHEA:11160"/>
        <dbReference type="ChEBI" id="CHEBI:16810"/>
        <dbReference type="ChEBI" id="CHEBI:29985"/>
        <dbReference type="ChEBI" id="CHEBI:58761"/>
        <dbReference type="ChEBI" id="CHEBI:537519"/>
        <dbReference type="EC" id="2.6.1.76"/>
    </reaction>
</comment>
<evidence type="ECO:0000313" key="9">
    <source>
        <dbReference type="Proteomes" id="UP000308038"/>
    </source>
</evidence>
<dbReference type="NCBIfam" id="TIGR00709">
    <property type="entry name" value="dat"/>
    <property type="match status" value="1"/>
</dbReference>
<dbReference type="CDD" id="cd00610">
    <property type="entry name" value="OAT_like"/>
    <property type="match status" value="1"/>
</dbReference>
<dbReference type="NCBIfam" id="TIGR02407">
    <property type="entry name" value="ectoine_ectB"/>
    <property type="match status" value="1"/>
</dbReference>
<dbReference type="Gene3D" id="3.90.1150.10">
    <property type="entry name" value="Aspartate Aminotransferase, domain 1"/>
    <property type="match status" value="1"/>
</dbReference>
<evidence type="ECO:0000313" key="8">
    <source>
        <dbReference type="EMBL" id="THG39131.1"/>
    </source>
</evidence>
<accession>A0ABY2QFV2</accession>